<comment type="caution">
    <text evidence="1">The sequence shown here is derived from an EMBL/GenBank/DDBJ whole genome shotgun (WGS) entry which is preliminary data.</text>
</comment>
<dbReference type="CDD" id="cd00865">
    <property type="entry name" value="PEBP_bact_arch"/>
    <property type="match status" value="1"/>
</dbReference>
<dbReference type="Gene3D" id="3.90.280.10">
    <property type="entry name" value="PEBP-like"/>
    <property type="match status" value="1"/>
</dbReference>
<reference evidence="1 2" key="1">
    <citation type="submission" date="2016-08" db="EMBL/GenBank/DDBJ databases">
        <title>A Parts List for Fungal Cellulosomes Revealed by Comparative Genomics.</title>
        <authorList>
            <consortium name="DOE Joint Genome Institute"/>
            <person name="Haitjema C.H."/>
            <person name="Gilmore S.P."/>
            <person name="Henske J.K."/>
            <person name="Solomon K.V."/>
            <person name="De Groot R."/>
            <person name="Kuo A."/>
            <person name="Mondo S.J."/>
            <person name="Salamov A.A."/>
            <person name="Labutti K."/>
            <person name="Zhao Z."/>
            <person name="Chiniquy J."/>
            <person name="Barry K."/>
            <person name="Brewer H.M."/>
            <person name="Purvine S.O."/>
            <person name="Wright A.T."/>
            <person name="Boxma B."/>
            <person name="Van Alen T."/>
            <person name="Hackstein J.H."/>
            <person name="Baker S.E."/>
            <person name="Grigoriev I.V."/>
            <person name="O'Malley M.A."/>
        </authorList>
    </citation>
    <scope>NUCLEOTIDE SEQUENCE [LARGE SCALE GENOMIC DNA]</scope>
    <source>
        <strain evidence="1 2">G1</strain>
    </source>
</reference>
<evidence type="ECO:0000313" key="2">
    <source>
        <dbReference type="Proteomes" id="UP000193920"/>
    </source>
</evidence>
<sequence length="174" mass="20056">MLFPRKKLIKYSFTYTFLLLIFILIRKSYSIKKFTVTSKSFTDKGPLPIKYSTYGDDVNPELSWTNVPEGTKSFCIINVDPDGHDWVHWLVKNIPADVTSVPENTVPGEEVVSSWRIKKYKGPRPPSGTHRYFFKVYALKIEKMEANNIKDFYKEAEANKLAVAEIYGTFASQK</sequence>
<dbReference type="InterPro" id="IPR008914">
    <property type="entry name" value="PEBP"/>
</dbReference>
<dbReference type="AlphaFoldDB" id="A0A1Y2FS98"/>
<dbReference type="SUPFAM" id="SSF49777">
    <property type="entry name" value="PEBP-like"/>
    <property type="match status" value="1"/>
</dbReference>
<keyword evidence="2" id="KW-1185">Reference proteome</keyword>
<gene>
    <name evidence="1" type="ORF">LY90DRAFT_696772</name>
</gene>
<dbReference type="Proteomes" id="UP000193920">
    <property type="component" value="Unassembled WGS sequence"/>
</dbReference>
<dbReference type="EMBL" id="MCOG01000002">
    <property type="protein sequence ID" value="ORY86457.1"/>
    <property type="molecule type" value="Genomic_DNA"/>
</dbReference>
<protein>
    <submittedName>
        <fullName evidence="1">PEBP-like protein</fullName>
    </submittedName>
</protein>
<dbReference type="Pfam" id="PF01161">
    <property type="entry name" value="PBP"/>
    <property type="match status" value="1"/>
</dbReference>
<evidence type="ECO:0000313" key="1">
    <source>
        <dbReference type="EMBL" id="ORY86457.1"/>
    </source>
</evidence>
<dbReference type="STRING" id="1754190.A0A1Y2FS98"/>
<dbReference type="PANTHER" id="PTHR30289">
    <property type="entry name" value="UNCHARACTERIZED PROTEIN YBCL-RELATED"/>
    <property type="match status" value="1"/>
</dbReference>
<dbReference type="OrthoDB" id="10251855at2759"/>
<dbReference type="PANTHER" id="PTHR30289:SF1">
    <property type="entry name" value="PEBP (PHOSPHATIDYLETHANOLAMINE-BINDING PROTEIN) FAMILY PROTEIN"/>
    <property type="match status" value="1"/>
</dbReference>
<dbReference type="InterPro" id="IPR005247">
    <property type="entry name" value="YbhB_YbcL/LppC-like"/>
</dbReference>
<dbReference type="NCBIfam" id="TIGR00481">
    <property type="entry name" value="YbhB/YbcL family Raf kinase inhibitor-like protein"/>
    <property type="match status" value="1"/>
</dbReference>
<accession>A0A1Y2FS98</accession>
<dbReference type="InterPro" id="IPR036610">
    <property type="entry name" value="PEBP-like_sf"/>
</dbReference>
<name>A0A1Y2FS98_9FUNG</name>
<organism evidence="1 2">
    <name type="scientific">Neocallimastix californiae</name>
    <dbReference type="NCBI Taxonomy" id="1754190"/>
    <lineage>
        <taxon>Eukaryota</taxon>
        <taxon>Fungi</taxon>
        <taxon>Fungi incertae sedis</taxon>
        <taxon>Chytridiomycota</taxon>
        <taxon>Chytridiomycota incertae sedis</taxon>
        <taxon>Neocallimastigomycetes</taxon>
        <taxon>Neocallimastigales</taxon>
        <taxon>Neocallimastigaceae</taxon>
        <taxon>Neocallimastix</taxon>
    </lineage>
</organism>
<proteinExistence type="predicted"/>